<proteinExistence type="predicted"/>
<comment type="caution">
    <text evidence="1">The sequence shown here is derived from an EMBL/GenBank/DDBJ whole genome shotgun (WGS) entry which is preliminary data.</text>
</comment>
<keyword evidence="2" id="KW-1185">Reference proteome</keyword>
<protein>
    <submittedName>
        <fullName evidence="1">Uncharacterized protein</fullName>
    </submittedName>
</protein>
<reference evidence="1 2" key="1">
    <citation type="submission" date="2023-11" db="EMBL/GenBank/DDBJ databases">
        <authorList>
            <person name="Hedman E."/>
            <person name="Englund M."/>
            <person name="Stromberg M."/>
            <person name="Nyberg Akerstrom W."/>
            <person name="Nylinder S."/>
            <person name="Jareborg N."/>
            <person name="Kallberg Y."/>
            <person name="Kronander E."/>
        </authorList>
    </citation>
    <scope>NUCLEOTIDE SEQUENCE [LARGE SCALE GENOMIC DNA]</scope>
</reference>
<dbReference type="PANTHER" id="PTHR41161:SF1">
    <property type="entry name" value="PROTEIN NCBP2AS2"/>
    <property type="match status" value="1"/>
</dbReference>
<dbReference type="InterPro" id="IPR042407">
    <property type="entry name" value="NCBP2-AS2"/>
</dbReference>
<accession>A0AAV1KGM3</accession>
<evidence type="ECO:0000313" key="1">
    <source>
        <dbReference type="EMBL" id="CAK1582216.1"/>
    </source>
</evidence>
<organism evidence="1 2">
    <name type="scientific">Parnassius mnemosyne</name>
    <name type="common">clouded apollo</name>
    <dbReference type="NCBI Taxonomy" id="213953"/>
    <lineage>
        <taxon>Eukaryota</taxon>
        <taxon>Metazoa</taxon>
        <taxon>Ecdysozoa</taxon>
        <taxon>Arthropoda</taxon>
        <taxon>Hexapoda</taxon>
        <taxon>Insecta</taxon>
        <taxon>Pterygota</taxon>
        <taxon>Neoptera</taxon>
        <taxon>Endopterygota</taxon>
        <taxon>Lepidoptera</taxon>
        <taxon>Glossata</taxon>
        <taxon>Ditrysia</taxon>
        <taxon>Papilionoidea</taxon>
        <taxon>Papilionidae</taxon>
        <taxon>Parnassiinae</taxon>
        <taxon>Parnassini</taxon>
        <taxon>Parnassius</taxon>
        <taxon>Driopa</taxon>
    </lineage>
</organism>
<name>A0AAV1KGM3_9NEOP</name>
<dbReference type="PANTHER" id="PTHR41161">
    <property type="entry name" value="PROTEIN NCBP2AS2"/>
    <property type="match status" value="1"/>
</dbReference>
<dbReference type="Proteomes" id="UP001314205">
    <property type="component" value="Unassembled WGS sequence"/>
</dbReference>
<dbReference type="AlphaFoldDB" id="A0AAV1KGM3"/>
<sequence>MLKYLANNERLVERIADSYPVRRAAQLAISVFYRGKAKASEMDPQKVNTFMTFIRRFTQNLKEGIEDAKKQIKK</sequence>
<dbReference type="EMBL" id="CAVLGL010000035">
    <property type="protein sequence ID" value="CAK1582216.1"/>
    <property type="molecule type" value="Genomic_DNA"/>
</dbReference>
<evidence type="ECO:0000313" key="2">
    <source>
        <dbReference type="Proteomes" id="UP001314205"/>
    </source>
</evidence>
<gene>
    <name evidence="1" type="ORF">PARMNEM_LOCUS3780</name>
</gene>